<dbReference type="PROSITE" id="PS00329">
    <property type="entry name" value="HSP70_2"/>
    <property type="match status" value="1"/>
</dbReference>
<dbReference type="InterPro" id="IPR013126">
    <property type="entry name" value="Hsp_70_fam"/>
</dbReference>
<keyword evidence="4" id="KW-0346">Stress response</keyword>
<sequence>MSENGGGAGIAVGIDLGTTNSCVAVLADAPIPDKAEKIAAGRLRPVGGALVITDRYRSPLTPSAVWIDRDGTPVVGARAKNKARQTGEPPPAMFFKRDMSGSEPLRAGHATMTATEASAHVLRYLRELAESVLDVPVRRAVVTVPAFFEVGAKNATTQAGADAGLEVAETLIEPEAAAQAYLAGRAGEPADHGVFLVYDLGGGTFDASVVEWNAETFDHLSFDGDRFLGGYDFDQAIVGLLADKVPGYNLNIDVSVPEHRALLGALLTEAEGVKIELSRSPAADLVKSNLLDCDGEPMILTVPFERTEFEELIARRIERTVDSCVSALEKAARRQPGFSAASLDGIVLVGGSSRIPLVSESLSRRLGKEPVLVEPDLCVAAGAALKTAFIDRHSAHLKLGPPVVLDGRGEINGQVLTGHGLADPAHAVVVLRSDDGEYTARVRADERGGFRFADIPLTDAETGVTVAVEVDGRELDSQADTLRMGPDLPRGGAVLANTISVKVRSGMRTVAEEGDPVPHHVEIGLRTVNQGVLLPVPVYEGPIPIGEVVISDLPADTPVGTRVALSVTIGADWMIDVHARVPTAGREGRATLNLRSFDSDSWERLRERLDSVRASWAEKRNLVDPETRITHGPRIEKLVAELEDLVAHRFDAAQATYRMTVVETQLESLPLGPGAHLSPSFSEFEGKLLDLEQLIDQLAGVDARRAAEFRNELPALRAAGSAAHRAERQLDWSTAVEQVEARIHAVWNLLVPPVIGVPGGPSAATLRAQVLAEISRGRDSLRDRMAGVPGAQRTQALEELYKSLVTEGDVAQADVHRVDMNAPDAGRILRRVLDERVMPWLARVETFPPVVDVEPE</sequence>
<evidence type="ECO:0000256" key="1">
    <source>
        <dbReference type="ARBA" id="ARBA00007381"/>
    </source>
</evidence>
<evidence type="ECO:0000256" key="5">
    <source>
        <dbReference type="ARBA" id="ARBA00023186"/>
    </source>
</evidence>
<dbReference type="PANTHER" id="PTHR19375">
    <property type="entry name" value="HEAT SHOCK PROTEIN 70KDA"/>
    <property type="match status" value="1"/>
</dbReference>
<dbReference type="PROSITE" id="PS01036">
    <property type="entry name" value="HSP70_3"/>
    <property type="match status" value="1"/>
</dbReference>
<dbReference type="Gene3D" id="3.90.640.10">
    <property type="entry name" value="Actin, Chain A, domain 4"/>
    <property type="match status" value="1"/>
</dbReference>
<evidence type="ECO:0000256" key="2">
    <source>
        <dbReference type="ARBA" id="ARBA00022741"/>
    </source>
</evidence>
<name>A0ABP9ND79_9PSEU</name>
<organism evidence="6 7">
    <name type="scientific">Pseudonocardia adelaidensis</name>
    <dbReference type="NCBI Taxonomy" id="648754"/>
    <lineage>
        <taxon>Bacteria</taxon>
        <taxon>Bacillati</taxon>
        <taxon>Actinomycetota</taxon>
        <taxon>Actinomycetes</taxon>
        <taxon>Pseudonocardiales</taxon>
        <taxon>Pseudonocardiaceae</taxon>
        <taxon>Pseudonocardia</taxon>
    </lineage>
</organism>
<dbReference type="InterPro" id="IPR018181">
    <property type="entry name" value="Heat_shock_70_CS"/>
</dbReference>
<dbReference type="PROSITE" id="PS00297">
    <property type="entry name" value="HSP70_1"/>
    <property type="match status" value="1"/>
</dbReference>
<evidence type="ECO:0000313" key="7">
    <source>
        <dbReference type="Proteomes" id="UP001500804"/>
    </source>
</evidence>
<evidence type="ECO:0000313" key="6">
    <source>
        <dbReference type="EMBL" id="GAA5114663.1"/>
    </source>
</evidence>
<keyword evidence="2" id="KW-0547">Nucleotide-binding</keyword>
<evidence type="ECO:0008006" key="8">
    <source>
        <dbReference type="Google" id="ProtNLM"/>
    </source>
</evidence>
<keyword evidence="7" id="KW-1185">Reference proteome</keyword>
<proteinExistence type="inferred from homology"/>
<dbReference type="EMBL" id="BAABJO010000004">
    <property type="protein sequence ID" value="GAA5114663.1"/>
    <property type="molecule type" value="Genomic_DNA"/>
</dbReference>
<dbReference type="Gene3D" id="3.30.420.40">
    <property type="match status" value="2"/>
</dbReference>
<accession>A0ABP9ND79</accession>
<dbReference type="RefSeq" id="WP_345603804.1">
    <property type="nucleotide sequence ID" value="NZ_BAABJO010000004.1"/>
</dbReference>
<comment type="caution">
    <text evidence="6">The sequence shown here is derived from an EMBL/GenBank/DDBJ whole genome shotgun (WGS) entry which is preliminary data.</text>
</comment>
<protein>
    <recommendedName>
        <fullName evidence="8">Molecular chaperone DnaK</fullName>
    </recommendedName>
</protein>
<comment type="similarity">
    <text evidence="1">Belongs to the heat shock protein 70 family.</text>
</comment>
<dbReference type="Pfam" id="PF00012">
    <property type="entry name" value="HSP70"/>
    <property type="match status" value="1"/>
</dbReference>
<dbReference type="InterPro" id="IPR043129">
    <property type="entry name" value="ATPase_NBD"/>
</dbReference>
<keyword evidence="3" id="KW-0067">ATP-binding</keyword>
<reference evidence="7" key="1">
    <citation type="journal article" date="2019" name="Int. J. Syst. Evol. Microbiol.">
        <title>The Global Catalogue of Microorganisms (GCM) 10K type strain sequencing project: providing services to taxonomists for standard genome sequencing and annotation.</title>
        <authorList>
            <consortium name="The Broad Institute Genomics Platform"/>
            <consortium name="The Broad Institute Genome Sequencing Center for Infectious Disease"/>
            <person name="Wu L."/>
            <person name="Ma J."/>
        </authorList>
    </citation>
    <scope>NUCLEOTIDE SEQUENCE [LARGE SCALE GENOMIC DNA]</scope>
    <source>
        <strain evidence="7">JCM 18302</strain>
    </source>
</reference>
<gene>
    <name evidence="6" type="ORF">GCM10023320_12250</name>
</gene>
<dbReference type="PRINTS" id="PR00301">
    <property type="entry name" value="HEATSHOCK70"/>
</dbReference>
<keyword evidence="5" id="KW-0143">Chaperone</keyword>
<dbReference type="Proteomes" id="UP001500804">
    <property type="component" value="Unassembled WGS sequence"/>
</dbReference>
<evidence type="ECO:0000256" key="3">
    <source>
        <dbReference type="ARBA" id="ARBA00022840"/>
    </source>
</evidence>
<dbReference type="SUPFAM" id="SSF53067">
    <property type="entry name" value="Actin-like ATPase domain"/>
    <property type="match status" value="2"/>
</dbReference>
<evidence type="ECO:0000256" key="4">
    <source>
        <dbReference type="ARBA" id="ARBA00023016"/>
    </source>
</evidence>